<dbReference type="SUPFAM" id="SSF53187">
    <property type="entry name" value="Zn-dependent exopeptidases"/>
    <property type="match status" value="1"/>
</dbReference>
<accession>A0A2V2ZBZ1</accession>
<keyword evidence="7" id="KW-0479">Metal-binding</keyword>
<reference evidence="13 14" key="1">
    <citation type="submission" date="2018-05" db="EMBL/GenBank/DDBJ databases">
        <title>Freshwater and sediment microbial communities from various areas in North America, analyzing microbe dynamics in response to fracking.</title>
        <authorList>
            <person name="Lamendella R."/>
        </authorList>
    </citation>
    <scope>NUCLEOTIDE SEQUENCE [LARGE SCALE GENOMIC DNA]</scope>
    <source>
        <strain evidence="13 14">15_TX</strain>
    </source>
</reference>
<gene>
    <name evidence="13" type="ORF">DFO73_1269</name>
</gene>
<dbReference type="PROSITE" id="PS00758">
    <property type="entry name" value="ARGE_DAPE_CPG2_1"/>
    <property type="match status" value="1"/>
</dbReference>
<dbReference type="InterPro" id="IPR002933">
    <property type="entry name" value="Peptidase_M20"/>
</dbReference>
<evidence type="ECO:0000256" key="5">
    <source>
        <dbReference type="ARBA" id="ARBA00011921"/>
    </source>
</evidence>
<dbReference type="EC" id="3.5.1.18" evidence="5"/>
<evidence type="ECO:0000259" key="12">
    <source>
        <dbReference type="Pfam" id="PF07687"/>
    </source>
</evidence>
<comment type="pathway">
    <text evidence="3">Amino-acid biosynthesis; L-lysine biosynthesis via DAP pathway; LL-2,6-diaminopimelate from (S)-tetrahydrodipicolinate (succinylase route): step 3/3.</text>
</comment>
<evidence type="ECO:0000256" key="4">
    <source>
        <dbReference type="ARBA" id="ARBA00006247"/>
    </source>
</evidence>
<dbReference type="UniPathway" id="UPA00034">
    <property type="reaction ID" value="UER00021"/>
</dbReference>
<evidence type="ECO:0000313" key="13">
    <source>
        <dbReference type="EMBL" id="PWW17415.1"/>
    </source>
</evidence>
<dbReference type="CDD" id="cd08659">
    <property type="entry name" value="M20_ArgE_DapE-like"/>
    <property type="match status" value="1"/>
</dbReference>
<evidence type="ECO:0000256" key="8">
    <source>
        <dbReference type="ARBA" id="ARBA00022801"/>
    </source>
</evidence>
<keyword evidence="8" id="KW-0378">Hydrolase</keyword>
<dbReference type="Gene3D" id="3.40.630.10">
    <property type="entry name" value="Zn peptidases"/>
    <property type="match status" value="2"/>
</dbReference>
<dbReference type="GO" id="GO:0046872">
    <property type="term" value="F:metal ion binding"/>
    <property type="evidence" value="ECO:0007669"/>
    <property type="project" value="UniProtKB-KW"/>
</dbReference>
<dbReference type="InterPro" id="IPR036264">
    <property type="entry name" value="Bact_exopeptidase_dim_dom"/>
</dbReference>
<name>A0A2V2ZBZ1_9BACI</name>
<comment type="cofactor">
    <cofactor evidence="1">
        <name>Co(2+)</name>
        <dbReference type="ChEBI" id="CHEBI:48828"/>
    </cofactor>
</comment>
<organism evidence="13 14">
    <name type="scientific">Cytobacillus oceanisediminis</name>
    <dbReference type="NCBI Taxonomy" id="665099"/>
    <lineage>
        <taxon>Bacteria</taxon>
        <taxon>Bacillati</taxon>
        <taxon>Bacillota</taxon>
        <taxon>Bacilli</taxon>
        <taxon>Bacillales</taxon>
        <taxon>Bacillaceae</taxon>
        <taxon>Cytobacillus</taxon>
    </lineage>
</organism>
<dbReference type="NCBIfam" id="TIGR01910">
    <property type="entry name" value="DapE-ArgE"/>
    <property type="match status" value="1"/>
</dbReference>
<dbReference type="Proteomes" id="UP000247150">
    <property type="component" value="Unassembled WGS sequence"/>
</dbReference>
<dbReference type="OrthoDB" id="9792335at2"/>
<sequence>MIQTNERQARLLRDGKEVVELTKNLVKIPSVYRPGIEGGNEEKVAQFTADYLRGLGIEVHIEEVEPGRPNVIGIADSGRPGKTLLFEGHTDVVTEGDRDAWTYDPFSAEIINGRMYGRGTNDTKGNLACMITAVHSLLRDNEEWNGKIILCIPCDEEGMMIGIKNFIKRGWADNVDGAIICEPEENQVCITQKGAMRIVVNVFGKMAHGAIPLSGINPNTKMAKLICELDRLEQKEKTRLGKHPMLGWPSITPTILQAPVRGDAQINVIPDQCMTTLDIRTVPGQDHSKLKQEIQDILNRLSEQDPDFKAEFEVIEDRPWTETDMENALVKATAKAVFEVTGKEPIYNGVPGATDGTFLHVAGVPIVTIGAGDREVPHQIDEYVDIEELAETTEIFRTAALLFLNESEEG</sequence>
<comment type="similarity">
    <text evidence="4">Belongs to the peptidase M20A family.</text>
</comment>
<dbReference type="Pfam" id="PF01546">
    <property type="entry name" value="Peptidase_M20"/>
    <property type="match status" value="1"/>
</dbReference>
<evidence type="ECO:0000256" key="10">
    <source>
        <dbReference type="ARBA" id="ARBA00023285"/>
    </source>
</evidence>
<dbReference type="PANTHER" id="PTHR43808">
    <property type="entry name" value="ACETYLORNITHINE DEACETYLASE"/>
    <property type="match status" value="1"/>
</dbReference>
<dbReference type="EMBL" id="QGTW01000026">
    <property type="protein sequence ID" value="PWW17415.1"/>
    <property type="molecule type" value="Genomic_DNA"/>
</dbReference>
<dbReference type="Gene3D" id="3.30.70.360">
    <property type="match status" value="1"/>
</dbReference>
<keyword evidence="9" id="KW-0862">Zinc</keyword>
<proteinExistence type="inferred from homology"/>
<evidence type="ECO:0000256" key="7">
    <source>
        <dbReference type="ARBA" id="ARBA00022723"/>
    </source>
</evidence>
<dbReference type="AlphaFoldDB" id="A0A2V2ZBZ1"/>
<dbReference type="InterPro" id="IPR010182">
    <property type="entry name" value="ArgE/DapE"/>
</dbReference>
<dbReference type="PROSITE" id="PS00759">
    <property type="entry name" value="ARGE_DAPE_CPG2_2"/>
    <property type="match status" value="1"/>
</dbReference>
<evidence type="ECO:0000256" key="3">
    <source>
        <dbReference type="ARBA" id="ARBA00005130"/>
    </source>
</evidence>
<dbReference type="GO" id="GO:0009089">
    <property type="term" value="P:lysine biosynthetic process via diaminopimelate"/>
    <property type="evidence" value="ECO:0007669"/>
    <property type="project" value="UniProtKB-UniPathway"/>
</dbReference>
<comment type="cofactor">
    <cofactor evidence="2">
        <name>Zn(2+)</name>
        <dbReference type="ChEBI" id="CHEBI:29105"/>
    </cofactor>
</comment>
<dbReference type="Pfam" id="PF07687">
    <property type="entry name" value="M20_dimer"/>
    <property type="match status" value="1"/>
</dbReference>
<dbReference type="InterPro" id="IPR001261">
    <property type="entry name" value="ArgE/DapE_CS"/>
</dbReference>
<comment type="catalytic activity">
    <reaction evidence="11">
        <text>N-succinyl-(2S,6S)-2,6-diaminopimelate + H2O = (2S,6S)-2,6-diaminopimelate + succinate</text>
        <dbReference type="Rhea" id="RHEA:22608"/>
        <dbReference type="ChEBI" id="CHEBI:15377"/>
        <dbReference type="ChEBI" id="CHEBI:30031"/>
        <dbReference type="ChEBI" id="CHEBI:57609"/>
        <dbReference type="ChEBI" id="CHEBI:58087"/>
        <dbReference type="EC" id="3.5.1.18"/>
    </reaction>
</comment>
<dbReference type="RefSeq" id="WP_110067794.1">
    <property type="nucleotide sequence ID" value="NZ_QGTW01000026.1"/>
</dbReference>
<evidence type="ECO:0000256" key="11">
    <source>
        <dbReference type="ARBA" id="ARBA00051301"/>
    </source>
</evidence>
<comment type="caution">
    <text evidence="13">The sequence shown here is derived from an EMBL/GenBank/DDBJ whole genome shotgun (WGS) entry which is preliminary data.</text>
</comment>
<evidence type="ECO:0000256" key="6">
    <source>
        <dbReference type="ARBA" id="ARBA00016853"/>
    </source>
</evidence>
<evidence type="ECO:0000256" key="1">
    <source>
        <dbReference type="ARBA" id="ARBA00001941"/>
    </source>
</evidence>
<protein>
    <recommendedName>
        <fullName evidence="6">Probable succinyl-diaminopimelate desuccinylase</fullName>
        <ecNumber evidence="5">3.5.1.18</ecNumber>
    </recommendedName>
</protein>
<dbReference type="InterPro" id="IPR050072">
    <property type="entry name" value="Peptidase_M20A"/>
</dbReference>
<dbReference type="GO" id="GO:0009014">
    <property type="term" value="F:succinyl-diaminopimelate desuccinylase activity"/>
    <property type="evidence" value="ECO:0007669"/>
    <property type="project" value="UniProtKB-EC"/>
</dbReference>
<evidence type="ECO:0000256" key="9">
    <source>
        <dbReference type="ARBA" id="ARBA00022833"/>
    </source>
</evidence>
<keyword evidence="10" id="KW-0170">Cobalt</keyword>
<feature type="domain" description="Peptidase M20 dimerisation" evidence="12">
    <location>
        <begin position="190"/>
        <end position="304"/>
    </location>
</feature>
<dbReference type="InterPro" id="IPR011650">
    <property type="entry name" value="Peptidase_M20_dimer"/>
</dbReference>
<dbReference type="SUPFAM" id="SSF55031">
    <property type="entry name" value="Bacterial exopeptidase dimerisation domain"/>
    <property type="match status" value="1"/>
</dbReference>
<evidence type="ECO:0000313" key="14">
    <source>
        <dbReference type="Proteomes" id="UP000247150"/>
    </source>
</evidence>
<evidence type="ECO:0000256" key="2">
    <source>
        <dbReference type="ARBA" id="ARBA00001947"/>
    </source>
</evidence>